<sequence>MTPADLVRATIAGESTPRPAFSFWTHFPGIDLDPDAIARETVAFTRATGADFVKSMPNGLYVVEDWGVRADYSEIAAGGVAKVTASPIQAPEDWTRVKRLDPTAGVLGRELRHLGLLVAALGPAVPVLATVFSPVTIAKKLIGGNGFATHLRDHPALVQAAMAEMAETTAAFSRAAIALGCAGVFFAVQDATSTVGAEAYRRDFLAHDLAALEGAKAGWFNAVHMHGDDILFDLLSELPVPVLNWHVGETAPSIAQYRAAGGRKPILGGLRRTPITQGDMAAIEDDLAAIRASGNGVLISPGCVIRHPVDTALLARIGARIRGEA</sequence>
<dbReference type="GO" id="GO:0004853">
    <property type="term" value="F:uroporphyrinogen decarboxylase activity"/>
    <property type="evidence" value="ECO:0007669"/>
    <property type="project" value="InterPro"/>
</dbReference>
<dbReference type="Pfam" id="PF01208">
    <property type="entry name" value="URO-D"/>
    <property type="match status" value="1"/>
</dbReference>
<dbReference type="Proteomes" id="UP000199473">
    <property type="component" value="Unassembled WGS sequence"/>
</dbReference>
<evidence type="ECO:0000313" key="2">
    <source>
        <dbReference type="EMBL" id="SFK96376.1"/>
    </source>
</evidence>
<feature type="domain" description="Uroporphyrinogen decarboxylase (URO-D)" evidence="1">
    <location>
        <begin position="26"/>
        <end position="306"/>
    </location>
</feature>
<dbReference type="Gene3D" id="3.20.20.210">
    <property type="match status" value="1"/>
</dbReference>
<evidence type="ECO:0000313" key="3">
    <source>
        <dbReference type="Proteomes" id="UP000199473"/>
    </source>
</evidence>
<name>A0A1I4DWC4_9PROT</name>
<evidence type="ECO:0000259" key="1">
    <source>
        <dbReference type="Pfam" id="PF01208"/>
    </source>
</evidence>
<dbReference type="AlphaFoldDB" id="A0A1I4DWC4"/>
<dbReference type="GO" id="GO:0006779">
    <property type="term" value="P:porphyrin-containing compound biosynthetic process"/>
    <property type="evidence" value="ECO:0007669"/>
    <property type="project" value="InterPro"/>
</dbReference>
<proteinExistence type="predicted"/>
<dbReference type="STRING" id="1123062.SAMN02745775_11277"/>
<dbReference type="SUPFAM" id="SSF51726">
    <property type="entry name" value="UROD/MetE-like"/>
    <property type="match status" value="1"/>
</dbReference>
<dbReference type="InterPro" id="IPR000257">
    <property type="entry name" value="Uroporphyrinogen_deCOase"/>
</dbReference>
<accession>A0A1I4DWC4</accession>
<dbReference type="RefSeq" id="WP_092962334.1">
    <property type="nucleotide sequence ID" value="NZ_FOSQ01000012.1"/>
</dbReference>
<keyword evidence="3" id="KW-1185">Reference proteome</keyword>
<protein>
    <submittedName>
        <fullName evidence="2">Uroporphyrinogen decarboxylase</fullName>
    </submittedName>
</protein>
<dbReference type="OrthoDB" id="7375127at2"/>
<organism evidence="2 3">
    <name type="scientific">Falsiroseomonas stagni DSM 19981</name>
    <dbReference type="NCBI Taxonomy" id="1123062"/>
    <lineage>
        <taxon>Bacteria</taxon>
        <taxon>Pseudomonadati</taxon>
        <taxon>Pseudomonadota</taxon>
        <taxon>Alphaproteobacteria</taxon>
        <taxon>Acetobacterales</taxon>
        <taxon>Roseomonadaceae</taxon>
        <taxon>Falsiroseomonas</taxon>
    </lineage>
</organism>
<dbReference type="InterPro" id="IPR038071">
    <property type="entry name" value="UROD/MetE-like_sf"/>
</dbReference>
<dbReference type="EMBL" id="FOSQ01000012">
    <property type="protein sequence ID" value="SFK96376.1"/>
    <property type="molecule type" value="Genomic_DNA"/>
</dbReference>
<gene>
    <name evidence="2" type="ORF">SAMN02745775_11277</name>
</gene>
<reference evidence="2 3" key="1">
    <citation type="submission" date="2016-10" db="EMBL/GenBank/DDBJ databases">
        <authorList>
            <person name="de Groot N.N."/>
        </authorList>
    </citation>
    <scope>NUCLEOTIDE SEQUENCE [LARGE SCALE GENOMIC DNA]</scope>
    <source>
        <strain evidence="2 3">DSM 19981</strain>
    </source>
</reference>